<keyword evidence="5" id="KW-1185">Reference proteome</keyword>
<dbReference type="CDD" id="cd01344">
    <property type="entry name" value="PL2_Passenger_AT"/>
    <property type="match status" value="1"/>
</dbReference>
<feature type="region of interest" description="Disordered" evidence="2">
    <location>
        <begin position="818"/>
        <end position="846"/>
    </location>
</feature>
<comment type="caution">
    <text evidence="4">The sequence shown here is derived from an EMBL/GenBank/DDBJ whole genome shotgun (WGS) entry which is preliminary data.</text>
</comment>
<dbReference type="InterPro" id="IPR012332">
    <property type="entry name" value="Autotransporter_pectin_lyase_C"/>
</dbReference>
<dbReference type="RefSeq" id="WP_131977340.1">
    <property type="nucleotide sequence ID" value="NZ_SLYB01000016.1"/>
</dbReference>
<dbReference type="Gene3D" id="2.160.20.20">
    <property type="match status" value="1"/>
</dbReference>
<dbReference type="PROSITE" id="PS51208">
    <property type="entry name" value="AUTOTRANSPORTER"/>
    <property type="match status" value="1"/>
</dbReference>
<dbReference type="Pfam" id="PF13018">
    <property type="entry name" value="ESPR"/>
    <property type="match status" value="1"/>
</dbReference>
<dbReference type="SUPFAM" id="SSF51126">
    <property type="entry name" value="Pectin lyase-like"/>
    <property type="match status" value="1"/>
</dbReference>
<dbReference type="InterPro" id="IPR011050">
    <property type="entry name" value="Pectin_lyase_fold/virulence"/>
</dbReference>
<dbReference type="InterPro" id="IPR043990">
    <property type="entry name" value="AC_1"/>
</dbReference>
<dbReference type="InterPro" id="IPR005546">
    <property type="entry name" value="Autotransporte_beta"/>
</dbReference>
<name>A0A4R2TIQ5_9PAST</name>
<dbReference type="OrthoDB" id="6053567at2"/>
<evidence type="ECO:0000256" key="1">
    <source>
        <dbReference type="ARBA" id="ARBA00023026"/>
    </source>
</evidence>
<dbReference type="SUPFAM" id="SSF103515">
    <property type="entry name" value="Autotransporter"/>
    <property type="match status" value="1"/>
</dbReference>
<dbReference type="Pfam" id="PF03797">
    <property type="entry name" value="Autotransporter"/>
    <property type="match status" value="1"/>
</dbReference>
<evidence type="ECO:0000313" key="5">
    <source>
        <dbReference type="Proteomes" id="UP000295763"/>
    </source>
</evidence>
<sequence>MNKIFKTKWCTFKQCYIVCSELTKRAGKLSGSTLLLTCGILTSSFAIAETVTSETNGEIVAKEYSESVTVDDSLSITTTPASGVTWTIPKGLVVRGNKDVTINGDVDVNVTLASENNPKRSADSNASYGIAVGYEYNGGTSTDNANLTVNNATINVTNTANTKLGIVNFSGATAPAGHQLSGLKIYRTTGATPTFVSNGLLSINVTDNSTAKIGDYLAGIYISGDGSKATLNDSKITIVANGKHSAALKIGKPNLPNPAYSTEYQGASIISNGNMMLDTTQTTDSATVRLFGNKSSLIADSNSSSGEIHSGNSAIVFDVQDYDTTVTYIISDQVSRNENAVAQVVRLNNTIIDTTSETASLIKARAEMVSSIAVAFAGNKVAGWFNNGNFAATNAEFTLSGSQSKATAASKGWLVETEALDNGSKWRAATDGAVSSLTVNLKDQATAIGLMHKNSASATYSSTLDVNVSNNATWKLAKKEDLTDQRSTISSLNLSNSGTLDAGTNLTGSNAEYFVKLTSDGTTNNGTLTSTGGVITTANKITTDLLTVEGNYTGADSAKLTLDTKLMDGDEKSATAGSSTSDVLYITGDSGGTTDITINNIGGTGDLTKEGIKVVKVDGTSASDNFTLKGDGVVSNDSISVRAEKKHQFTYRLYQGTTNDSLGTNGIPSGTDTADIDTNDWYLRSTCTDGSHTVGSSVSSSKYDGLGCVGDDTIAIESGANIDKVEGAGGNDTITITGNAIVTGDVYGGNAGVDNSANSDGNDNITVSDTATISGSIYGQTGNDIITVTNTAKIVGSVNGGDGDDTFTWSDTSTITSFNGENGSDTATVSSTGYDGSQVLDGGDDTETADGYIDTLNLNSISVTANGSMLKNWETINLNNTTLNLVDSLQTSGNASNGLNINAGSTLSLAGTTATVTGQVTNSGTINLTSTSTATETLNITGNYTGNSGSTIKMNTNWNAPGDSNGSNSESDVLNISGTATGTTTVIPVKADGTENIIDGNVQQVYEIINTIPVITVGISGNTVFSGTASTTGASEAQLAKRTVNGTDQYYWTLAALPRPTPVPIFDNKVPAYVQTPWVNMEQAYAVLRTLHERRSENQILAWNNCNACEQSERDQTWVRLLGSSLETEGKTRLNFDLDTKGIQIGHDFAIKRTDEGGHRLTGIYGAYSRGDAKFYDKFRAQNGLVISDKLTGTVKTDMWSLGLTHTRYSPNGSYLDLVGQFSHIHNKYQSRNGVGQKQKGLSFILSAEAGHPFALNEHSLQGNGWLLEPQAQLIYQMVNLKSFTDKTAKTVDQPTQHGLRGRVGLRLAYNRTDAEKLYTNTFYVVANVWNDFVKPKAVHIGTDEVRERYASTWGEIGIGGQLPISKNSSIYADGRYERNLNGVKRSGYRGTIGYKYTWK</sequence>
<dbReference type="Proteomes" id="UP000295763">
    <property type="component" value="Unassembled WGS sequence"/>
</dbReference>
<accession>A0A4R2TIQ5</accession>
<evidence type="ECO:0000256" key="2">
    <source>
        <dbReference type="SAM" id="MobiDB-lite"/>
    </source>
</evidence>
<dbReference type="PANTHER" id="PTHR35037">
    <property type="entry name" value="C-TERMINAL REGION OF AIDA-LIKE PROTEIN"/>
    <property type="match status" value="1"/>
</dbReference>
<dbReference type="GO" id="GO:0019867">
    <property type="term" value="C:outer membrane"/>
    <property type="evidence" value="ECO:0007669"/>
    <property type="project" value="InterPro"/>
</dbReference>
<gene>
    <name evidence="4" type="ORF">EDC44_11644</name>
</gene>
<evidence type="ECO:0000259" key="3">
    <source>
        <dbReference type="PROSITE" id="PS51208"/>
    </source>
</evidence>
<dbReference type="NCBIfam" id="TIGR01414">
    <property type="entry name" value="autotrans_barl"/>
    <property type="match status" value="2"/>
</dbReference>
<evidence type="ECO:0000313" key="4">
    <source>
        <dbReference type="EMBL" id="TCP94682.1"/>
    </source>
</evidence>
<proteinExistence type="predicted"/>
<dbReference type="InterPro" id="IPR051551">
    <property type="entry name" value="Autotransporter_adhesion"/>
</dbReference>
<feature type="domain" description="Autotransporter" evidence="3">
    <location>
        <begin position="1110"/>
        <end position="1399"/>
    </location>
</feature>
<dbReference type="InterPro" id="IPR006315">
    <property type="entry name" value="OM_autotransptr_brl_dom"/>
</dbReference>
<organism evidence="4 5">
    <name type="scientific">Cricetibacter osteomyelitidis</name>
    <dbReference type="NCBI Taxonomy" id="1521931"/>
    <lineage>
        <taxon>Bacteria</taxon>
        <taxon>Pseudomonadati</taxon>
        <taxon>Pseudomonadota</taxon>
        <taxon>Gammaproteobacteria</taxon>
        <taxon>Pasteurellales</taxon>
        <taxon>Pasteurellaceae</taxon>
        <taxon>Cricetibacter</taxon>
    </lineage>
</organism>
<protein>
    <submittedName>
        <fullName evidence="4">Outer membrane autotransporter protein</fullName>
    </submittedName>
</protein>
<dbReference type="EMBL" id="SLYB01000016">
    <property type="protein sequence ID" value="TCP94682.1"/>
    <property type="molecule type" value="Genomic_DNA"/>
</dbReference>
<dbReference type="SMART" id="SM00869">
    <property type="entry name" value="Autotransporter"/>
    <property type="match status" value="1"/>
</dbReference>
<keyword evidence="1" id="KW-0843">Virulence</keyword>
<dbReference type="InterPro" id="IPR036709">
    <property type="entry name" value="Autotransporte_beta_dom_sf"/>
</dbReference>
<feature type="compositionally biased region" description="Polar residues" evidence="2">
    <location>
        <begin position="818"/>
        <end position="835"/>
    </location>
</feature>
<reference evidence="4 5" key="1">
    <citation type="submission" date="2019-03" db="EMBL/GenBank/DDBJ databases">
        <title>Genomic Encyclopedia of Type Strains, Phase IV (KMG-IV): sequencing the most valuable type-strain genomes for metagenomic binning, comparative biology and taxonomic classification.</title>
        <authorList>
            <person name="Goeker M."/>
        </authorList>
    </citation>
    <scope>NUCLEOTIDE SEQUENCE [LARGE SCALE GENOMIC DNA]</scope>
    <source>
        <strain evidence="4 5">DSM 28404</strain>
    </source>
</reference>
<dbReference type="InterPro" id="IPR024973">
    <property type="entry name" value="ESPR"/>
</dbReference>
<dbReference type="Gene3D" id="2.40.128.130">
    <property type="entry name" value="Autotransporter beta-domain"/>
    <property type="match status" value="1"/>
</dbReference>
<dbReference type="PANTHER" id="PTHR35037:SF3">
    <property type="entry name" value="C-TERMINAL REGION OF AIDA-LIKE PROTEIN"/>
    <property type="match status" value="1"/>
</dbReference>